<keyword evidence="4" id="KW-0106">Calcium</keyword>
<evidence type="ECO:0000256" key="5">
    <source>
        <dbReference type="SAM" id="Phobius"/>
    </source>
</evidence>
<name>A0A0S2KGH4_9GAMM</name>
<protein>
    <submittedName>
        <fullName evidence="8">Sulfatase</fullName>
    </submittedName>
</protein>
<dbReference type="AlphaFoldDB" id="A0A0S2KGH4"/>
<dbReference type="PANTHER" id="PTHR42693">
    <property type="entry name" value="ARYLSULFATASE FAMILY MEMBER"/>
    <property type="match status" value="1"/>
</dbReference>
<dbReference type="EMBL" id="CP013189">
    <property type="protein sequence ID" value="ALO47447.1"/>
    <property type="molecule type" value="Genomic_DNA"/>
</dbReference>
<keyword evidence="5" id="KW-0812">Transmembrane</keyword>
<evidence type="ECO:0000259" key="7">
    <source>
        <dbReference type="Pfam" id="PF00884"/>
    </source>
</evidence>
<evidence type="ECO:0000256" key="4">
    <source>
        <dbReference type="ARBA" id="ARBA00022837"/>
    </source>
</evidence>
<dbReference type="PANTHER" id="PTHR42693:SF33">
    <property type="entry name" value="ARYLSULFATASE"/>
    <property type="match status" value="1"/>
</dbReference>
<sequence precursor="true">MSIKRHITHVIVLALLVISTATSYAQPNVIVIVIDDAGFTDLGAYGSEINTPAIDSLAESGVMFSNFHAGPTCAPSRAMLMTGVPSHRAGLATLNHLRPEEHAGHPAYQGELAPDVPTIAEHLQAAGYASYITGKWHLGHSPQSLPVARGFDRSFILDASGADNWSQRSYLPQYEQADWFEGAERGTLPDDFYSSEFLVDKTIEYIDQTPAGQPFFSVIGFQAIHIPVQAPREFIDRYNGVYDEGWEVLRQRRHQAAIARGLIPADAQLGPVPDVLRRWEDLSARERERSIRSMQVNAGMLEAMDYHVGRLLDHLKTSGDYDNTVFMVLSDNGPEHNHPTADAGFRLWLWLEGFSQDIETLGEPGSYASIGPEWAIAAGAGGSLFKFHASEGGTRVPLVMSGPGIPSSGALHPFSFITDLVPTILELTGAEALDSGPAFTGRSLVDVLQGRAQSVYGPEDAVSLEASGQSAVFKGDYKLVRNLDLYGDGVWRLHNVVQDPGETRDLSAELPELFADMMREYELYTAEYGVLPMPPGYSGQQMIAEATTRQIIAKYGMMLLVAVFGVVLALLILFYVLFKRPFRSIH</sequence>
<dbReference type="InterPro" id="IPR000917">
    <property type="entry name" value="Sulfatase_N"/>
</dbReference>
<feature type="domain" description="Sulfatase N-terminal" evidence="7">
    <location>
        <begin position="27"/>
        <end position="430"/>
    </location>
</feature>
<proteinExistence type="inferred from homology"/>
<keyword evidence="5" id="KW-1133">Transmembrane helix</keyword>
<keyword evidence="6" id="KW-0732">Signal</keyword>
<keyword evidence="9" id="KW-1185">Reference proteome</keyword>
<dbReference type="KEGG" id="pspi:PS2015_2816"/>
<dbReference type="Gene3D" id="3.30.1120.10">
    <property type="match status" value="1"/>
</dbReference>
<dbReference type="Proteomes" id="UP000065641">
    <property type="component" value="Chromosome"/>
</dbReference>
<evidence type="ECO:0000313" key="9">
    <source>
        <dbReference type="Proteomes" id="UP000065641"/>
    </source>
</evidence>
<dbReference type="STRING" id="1249552.PS2015_2816"/>
<dbReference type="InterPro" id="IPR017850">
    <property type="entry name" value="Alkaline_phosphatase_core_sf"/>
</dbReference>
<dbReference type="InterPro" id="IPR050738">
    <property type="entry name" value="Sulfatase"/>
</dbReference>
<keyword evidence="2" id="KW-0479">Metal-binding</keyword>
<evidence type="ECO:0000256" key="1">
    <source>
        <dbReference type="ARBA" id="ARBA00008779"/>
    </source>
</evidence>
<evidence type="ECO:0000256" key="2">
    <source>
        <dbReference type="ARBA" id="ARBA00022723"/>
    </source>
</evidence>
<reference evidence="8 9" key="1">
    <citation type="submission" date="2015-11" db="EMBL/GenBank/DDBJ databases">
        <authorList>
            <person name="Zhang Y."/>
            <person name="Guo Z."/>
        </authorList>
    </citation>
    <scope>NUCLEOTIDE SEQUENCE [LARGE SCALE GENOMIC DNA]</scope>
    <source>
        <strain evidence="8 9">KCTC 32221</strain>
    </source>
</reference>
<dbReference type="Gene3D" id="3.40.720.10">
    <property type="entry name" value="Alkaline Phosphatase, subunit A"/>
    <property type="match status" value="1"/>
</dbReference>
<dbReference type="GO" id="GO:0046872">
    <property type="term" value="F:metal ion binding"/>
    <property type="evidence" value="ECO:0007669"/>
    <property type="project" value="UniProtKB-KW"/>
</dbReference>
<dbReference type="PATRIC" id="fig|1249552.3.peg.2842"/>
<dbReference type="PROSITE" id="PS00523">
    <property type="entry name" value="SULFATASE_1"/>
    <property type="match status" value="1"/>
</dbReference>
<feature type="transmembrane region" description="Helical" evidence="5">
    <location>
        <begin position="555"/>
        <end position="578"/>
    </location>
</feature>
<organism evidence="8 9">
    <name type="scientific">Pseudohongiella spirulinae</name>
    <dbReference type="NCBI Taxonomy" id="1249552"/>
    <lineage>
        <taxon>Bacteria</taxon>
        <taxon>Pseudomonadati</taxon>
        <taxon>Pseudomonadota</taxon>
        <taxon>Gammaproteobacteria</taxon>
        <taxon>Pseudomonadales</taxon>
        <taxon>Pseudohongiellaceae</taxon>
        <taxon>Pseudohongiella</taxon>
    </lineage>
</organism>
<dbReference type="SUPFAM" id="SSF53649">
    <property type="entry name" value="Alkaline phosphatase-like"/>
    <property type="match status" value="1"/>
</dbReference>
<accession>A0A0S2KGH4</accession>
<dbReference type="RefSeq" id="WP_058022836.1">
    <property type="nucleotide sequence ID" value="NZ_CP013189.1"/>
</dbReference>
<dbReference type="InterPro" id="IPR024607">
    <property type="entry name" value="Sulfatase_CS"/>
</dbReference>
<comment type="similarity">
    <text evidence="1">Belongs to the sulfatase family.</text>
</comment>
<evidence type="ECO:0000313" key="8">
    <source>
        <dbReference type="EMBL" id="ALO47447.1"/>
    </source>
</evidence>
<evidence type="ECO:0000256" key="6">
    <source>
        <dbReference type="SAM" id="SignalP"/>
    </source>
</evidence>
<dbReference type="Pfam" id="PF00884">
    <property type="entry name" value="Sulfatase"/>
    <property type="match status" value="1"/>
</dbReference>
<evidence type="ECO:0000256" key="3">
    <source>
        <dbReference type="ARBA" id="ARBA00022801"/>
    </source>
</evidence>
<feature type="signal peptide" evidence="6">
    <location>
        <begin position="1"/>
        <end position="25"/>
    </location>
</feature>
<feature type="chain" id="PRO_5006601593" evidence="6">
    <location>
        <begin position="26"/>
        <end position="586"/>
    </location>
</feature>
<dbReference type="CDD" id="cd16025">
    <property type="entry name" value="PAS_like"/>
    <property type="match status" value="1"/>
</dbReference>
<keyword evidence="5" id="KW-0472">Membrane</keyword>
<dbReference type="GO" id="GO:0004065">
    <property type="term" value="F:arylsulfatase activity"/>
    <property type="evidence" value="ECO:0007669"/>
    <property type="project" value="TreeGrafter"/>
</dbReference>
<keyword evidence="3" id="KW-0378">Hydrolase</keyword>
<gene>
    <name evidence="8" type="ORF">PS2015_2816</name>
</gene>